<gene>
    <name evidence="2" type="ORF">PR048_021417</name>
</gene>
<dbReference type="EMBL" id="JARBHB010000008">
    <property type="protein sequence ID" value="KAJ8876965.1"/>
    <property type="molecule type" value="Genomic_DNA"/>
</dbReference>
<proteinExistence type="predicted"/>
<organism evidence="2 3">
    <name type="scientific">Dryococelus australis</name>
    <dbReference type="NCBI Taxonomy" id="614101"/>
    <lineage>
        <taxon>Eukaryota</taxon>
        <taxon>Metazoa</taxon>
        <taxon>Ecdysozoa</taxon>
        <taxon>Arthropoda</taxon>
        <taxon>Hexapoda</taxon>
        <taxon>Insecta</taxon>
        <taxon>Pterygota</taxon>
        <taxon>Neoptera</taxon>
        <taxon>Polyneoptera</taxon>
        <taxon>Phasmatodea</taxon>
        <taxon>Verophasmatodea</taxon>
        <taxon>Anareolatae</taxon>
        <taxon>Phasmatidae</taxon>
        <taxon>Eurycanthinae</taxon>
        <taxon>Dryococelus</taxon>
    </lineage>
</organism>
<evidence type="ECO:0000313" key="3">
    <source>
        <dbReference type="Proteomes" id="UP001159363"/>
    </source>
</evidence>
<feature type="region of interest" description="Disordered" evidence="1">
    <location>
        <begin position="77"/>
        <end position="137"/>
    </location>
</feature>
<protein>
    <recommendedName>
        <fullName evidence="4">Reverse transcriptase domain-containing protein</fullName>
    </recommendedName>
</protein>
<comment type="caution">
    <text evidence="2">The sequence shown here is derived from an EMBL/GenBank/DDBJ whole genome shotgun (WGS) entry which is preliminary data.</text>
</comment>
<dbReference type="Proteomes" id="UP001159363">
    <property type="component" value="Chromosome 7"/>
</dbReference>
<evidence type="ECO:0008006" key="4">
    <source>
        <dbReference type="Google" id="ProtNLM"/>
    </source>
</evidence>
<sequence>MSQWIPATTHAPRRLTTGQKVYLREHRLSDSSKKYCAVLAPKWSGPYKVVKPLGCTTYLVRKTTREVQMSWKQEALVDPTAETESGEAHSADSNRATLRRLFPSTTPGHQTPIRDVVENSPIGGVSARSPKKMWRKE</sequence>
<name>A0ABQ9GY71_9NEOP</name>
<evidence type="ECO:0000313" key="2">
    <source>
        <dbReference type="EMBL" id="KAJ8876965.1"/>
    </source>
</evidence>
<evidence type="ECO:0000256" key="1">
    <source>
        <dbReference type="SAM" id="MobiDB-lite"/>
    </source>
</evidence>
<reference evidence="2 3" key="1">
    <citation type="submission" date="2023-02" db="EMBL/GenBank/DDBJ databases">
        <title>LHISI_Scaffold_Assembly.</title>
        <authorList>
            <person name="Stuart O.P."/>
            <person name="Cleave R."/>
            <person name="Magrath M.J.L."/>
            <person name="Mikheyev A.S."/>
        </authorList>
    </citation>
    <scope>NUCLEOTIDE SEQUENCE [LARGE SCALE GENOMIC DNA]</scope>
    <source>
        <strain evidence="2">Daus_M_001</strain>
        <tissue evidence="2">Leg muscle</tissue>
    </source>
</reference>
<keyword evidence="3" id="KW-1185">Reference proteome</keyword>
<accession>A0ABQ9GY71</accession>